<dbReference type="Gene3D" id="1.10.10.10">
    <property type="entry name" value="Winged helix-like DNA-binding domain superfamily/Winged helix DNA-binding domain"/>
    <property type="match status" value="1"/>
</dbReference>
<keyword evidence="1" id="KW-0805">Transcription regulation</keyword>
<dbReference type="InterPro" id="IPR016032">
    <property type="entry name" value="Sig_transdc_resp-reg_C-effctor"/>
</dbReference>
<organism evidence="5 6">
    <name type="scientific">Paraburkholderia terricola</name>
    <dbReference type="NCBI Taxonomy" id="169427"/>
    <lineage>
        <taxon>Bacteria</taxon>
        <taxon>Pseudomonadati</taxon>
        <taxon>Pseudomonadota</taxon>
        <taxon>Betaproteobacteria</taxon>
        <taxon>Burkholderiales</taxon>
        <taxon>Burkholderiaceae</taxon>
        <taxon>Paraburkholderia</taxon>
    </lineage>
</organism>
<protein>
    <submittedName>
        <fullName evidence="5">Regulatory protein, luxR family</fullName>
    </submittedName>
</protein>
<evidence type="ECO:0000313" key="6">
    <source>
        <dbReference type="Proteomes" id="UP000184395"/>
    </source>
</evidence>
<name>A0A1M6VH37_9BURK</name>
<sequence>MSETGEEHTALFTFGDTQLDHEGAQAAPDTALSAGGQGLAGIGRQLLEAPGSEARQALMREVIQRAGFDSLCYCHIVRIGEFVSRAAWFDTYSPPGWAERYGREQFFQIDPRVAYACRFEWPFAWDLESMFSTPMAERCEAFARRFSHAAKQAGLQSGVSVGLATGNPLEHCIITLSSTQTGRGWIADTTLGEAYAIGVGLHTFIEARARSLLPSLTADTLNDVQRSILRFVTQGLSDREMAESLSMSAHNVGYHLRQLKKIYNAQNRVQLAYIAGCILGD</sequence>
<dbReference type="InterPro" id="IPR005143">
    <property type="entry name" value="TF_LuxR_autoind-bd_dom"/>
</dbReference>
<dbReference type="InterPro" id="IPR036693">
    <property type="entry name" value="TF_LuxR_autoind-bd_dom_sf"/>
</dbReference>
<evidence type="ECO:0000313" key="5">
    <source>
        <dbReference type="EMBL" id="SHK80822.1"/>
    </source>
</evidence>
<evidence type="ECO:0000256" key="1">
    <source>
        <dbReference type="ARBA" id="ARBA00023015"/>
    </source>
</evidence>
<proteinExistence type="predicted"/>
<dbReference type="Proteomes" id="UP000184395">
    <property type="component" value="Unassembled WGS sequence"/>
</dbReference>
<dbReference type="OrthoDB" id="9149076at2"/>
<evidence type="ECO:0000256" key="2">
    <source>
        <dbReference type="ARBA" id="ARBA00023125"/>
    </source>
</evidence>
<dbReference type="SMART" id="SM00421">
    <property type="entry name" value="HTH_LUXR"/>
    <property type="match status" value="1"/>
</dbReference>
<gene>
    <name evidence="5" type="ORF">SAMN05192548_103919</name>
</gene>
<dbReference type="Gene3D" id="3.30.450.80">
    <property type="entry name" value="Transcription factor LuxR-like, autoinducer-binding domain"/>
    <property type="match status" value="1"/>
</dbReference>
<reference evidence="5 6" key="1">
    <citation type="submission" date="2016-11" db="EMBL/GenBank/DDBJ databases">
        <authorList>
            <person name="Jaros S."/>
            <person name="Januszkiewicz K."/>
            <person name="Wedrychowicz H."/>
        </authorList>
    </citation>
    <scope>NUCLEOTIDE SEQUENCE [LARGE SCALE GENOMIC DNA]</scope>
    <source>
        <strain evidence="5 6">LMG 20594</strain>
    </source>
</reference>
<evidence type="ECO:0000256" key="3">
    <source>
        <dbReference type="ARBA" id="ARBA00023163"/>
    </source>
</evidence>
<dbReference type="STRING" id="169427.SAMN05192548_103919"/>
<dbReference type="KEGG" id="pts:CUJ90_22095"/>
<dbReference type="InterPro" id="IPR000792">
    <property type="entry name" value="Tscrpt_reg_LuxR_C"/>
</dbReference>
<dbReference type="Pfam" id="PF03472">
    <property type="entry name" value="Autoind_bind"/>
    <property type="match status" value="1"/>
</dbReference>
<feature type="domain" description="HTH luxR-type" evidence="4">
    <location>
        <begin position="218"/>
        <end position="275"/>
    </location>
</feature>
<dbReference type="AlphaFoldDB" id="A0A1M6VH37"/>
<dbReference type="GO" id="GO:0006355">
    <property type="term" value="P:regulation of DNA-templated transcription"/>
    <property type="evidence" value="ECO:0007669"/>
    <property type="project" value="InterPro"/>
</dbReference>
<dbReference type="SUPFAM" id="SSF46894">
    <property type="entry name" value="C-terminal effector domain of the bipartite response regulators"/>
    <property type="match status" value="1"/>
</dbReference>
<evidence type="ECO:0000259" key="4">
    <source>
        <dbReference type="SMART" id="SM00421"/>
    </source>
</evidence>
<dbReference type="GO" id="GO:0003677">
    <property type="term" value="F:DNA binding"/>
    <property type="evidence" value="ECO:0007669"/>
    <property type="project" value="UniProtKB-KW"/>
</dbReference>
<keyword evidence="3" id="KW-0804">Transcription</keyword>
<dbReference type="RefSeq" id="WP_073431546.1">
    <property type="nucleotide sequence ID" value="NZ_CADFGY010000008.1"/>
</dbReference>
<accession>A0A1M6VH37</accession>
<dbReference type="SUPFAM" id="SSF75516">
    <property type="entry name" value="Pheromone-binding domain of LuxR-like quorum-sensing transcription factors"/>
    <property type="match status" value="1"/>
</dbReference>
<dbReference type="InterPro" id="IPR036388">
    <property type="entry name" value="WH-like_DNA-bd_sf"/>
</dbReference>
<dbReference type="GeneID" id="301980825"/>
<keyword evidence="2" id="KW-0238">DNA-binding</keyword>
<dbReference type="Pfam" id="PF00196">
    <property type="entry name" value="GerE"/>
    <property type="match status" value="1"/>
</dbReference>
<dbReference type="EMBL" id="FRAB01000039">
    <property type="protein sequence ID" value="SHK80822.1"/>
    <property type="molecule type" value="Genomic_DNA"/>
</dbReference>